<evidence type="ECO:0000256" key="1">
    <source>
        <dbReference type="ARBA" id="ARBA00004141"/>
    </source>
</evidence>
<dbReference type="InterPro" id="IPR017871">
    <property type="entry name" value="ABC_transporter-like_CS"/>
</dbReference>
<dbReference type="Pfam" id="PF00005">
    <property type="entry name" value="ABC_tran"/>
    <property type="match status" value="1"/>
</dbReference>
<feature type="transmembrane region" description="Helical" evidence="8">
    <location>
        <begin position="370"/>
        <end position="392"/>
    </location>
</feature>
<dbReference type="InterPro" id="IPR036640">
    <property type="entry name" value="ABC1_TM_sf"/>
</dbReference>
<evidence type="ECO:0000256" key="7">
    <source>
        <dbReference type="SAM" id="MobiDB-lite"/>
    </source>
</evidence>
<reference evidence="12 13" key="1">
    <citation type="submission" date="2021-03" db="EMBL/GenBank/DDBJ databases">
        <title>Leishmania (Mundinia) martiniquensis Genome sequencing and assembly.</title>
        <authorList>
            <person name="Almutairi H."/>
            <person name="Gatherer D."/>
        </authorList>
    </citation>
    <scope>NUCLEOTIDE SEQUENCE [LARGE SCALE GENOMIC DNA]</scope>
    <source>
        <strain evidence="12">LSCM1</strain>
    </source>
</reference>
<keyword evidence="6 8" id="KW-0472">Membrane</keyword>
<feature type="signal peptide" evidence="9">
    <location>
        <begin position="1"/>
        <end position="20"/>
    </location>
</feature>
<dbReference type="PANTHER" id="PTHR24221:SF503">
    <property type="entry name" value="MITOCHONDRIAL POTASSIUM CHANNEL ATP-BINDING SUBUNIT"/>
    <property type="match status" value="1"/>
</dbReference>
<keyword evidence="3" id="KW-0547">Nucleotide-binding</keyword>
<dbReference type="InterPro" id="IPR003439">
    <property type="entry name" value="ABC_transporter-like_ATP-bd"/>
</dbReference>
<feature type="transmembrane region" description="Helical" evidence="8">
    <location>
        <begin position="150"/>
        <end position="167"/>
    </location>
</feature>
<dbReference type="InterPro" id="IPR011527">
    <property type="entry name" value="ABC1_TM_dom"/>
</dbReference>
<evidence type="ECO:0000256" key="2">
    <source>
        <dbReference type="ARBA" id="ARBA00022692"/>
    </source>
</evidence>
<dbReference type="GO" id="GO:0005524">
    <property type="term" value="F:ATP binding"/>
    <property type="evidence" value="ECO:0007669"/>
    <property type="project" value="UniProtKB-KW"/>
</dbReference>
<dbReference type="GO" id="GO:0016887">
    <property type="term" value="F:ATP hydrolysis activity"/>
    <property type="evidence" value="ECO:0007669"/>
    <property type="project" value="InterPro"/>
</dbReference>
<feature type="transmembrane region" description="Helical" evidence="8">
    <location>
        <begin position="261"/>
        <end position="282"/>
    </location>
</feature>
<keyword evidence="5 8" id="KW-1133">Transmembrane helix</keyword>
<evidence type="ECO:0000256" key="6">
    <source>
        <dbReference type="ARBA" id="ARBA00023136"/>
    </source>
</evidence>
<feature type="compositionally biased region" description="Polar residues" evidence="7">
    <location>
        <begin position="101"/>
        <end position="117"/>
    </location>
</feature>
<dbReference type="PROSITE" id="PS00211">
    <property type="entry name" value="ABC_TRANSPORTER_1"/>
    <property type="match status" value="1"/>
</dbReference>
<evidence type="ECO:0008006" key="14">
    <source>
        <dbReference type="Google" id="ProtNLM"/>
    </source>
</evidence>
<feature type="region of interest" description="Disordered" evidence="7">
    <location>
        <begin position="101"/>
        <end position="121"/>
    </location>
</feature>
<dbReference type="InterPro" id="IPR003593">
    <property type="entry name" value="AAA+_ATPase"/>
</dbReference>
<feature type="transmembrane region" description="Helical" evidence="8">
    <location>
        <begin position="187"/>
        <end position="210"/>
    </location>
</feature>
<feature type="domain" description="ABC transmembrane type-1" evidence="11">
    <location>
        <begin position="150"/>
        <end position="429"/>
    </location>
</feature>
<feature type="transmembrane region" description="Helical" evidence="8">
    <location>
        <begin position="404"/>
        <end position="424"/>
    </location>
</feature>
<dbReference type="InterPro" id="IPR039421">
    <property type="entry name" value="Type_1_exporter"/>
</dbReference>
<dbReference type="SUPFAM" id="SSF90123">
    <property type="entry name" value="ABC transporter transmembrane region"/>
    <property type="match status" value="1"/>
</dbReference>
<dbReference type="GeneID" id="92511966"/>
<dbReference type="PROSITE" id="PS50893">
    <property type="entry name" value="ABC_TRANSPORTER_2"/>
    <property type="match status" value="1"/>
</dbReference>
<feature type="domain" description="ABC transporter" evidence="10">
    <location>
        <begin position="499"/>
        <end position="736"/>
    </location>
</feature>
<organism evidence="12 13">
    <name type="scientific">Leishmania martiniquensis</name>
    <dbReference type="NCBI Taxonomy" id="1580590"/>
    <lineage>
        <taxon>Eukaryota</taxon>
        <taxon>Discoba</taxon>
        <taxon>Euglenozoa</taxon>
        <taxon>Kinetoplastea</taxon>
        <taxon>Metakinetoplastina</taxon>
        <taxon>Trypanosomatida</taxon>
        <taxon>Trypanosomatidae</taxon>
        <taxon>Leishmaniinae</taxon>
        <taxon>Leishmania</taxon>
    </lineage>
</organism>
<evidence type="ECO:0000313" key="12">
    <source>
        <dbReference type="EMBL" id="KAG5470610.1"/>
    </source>
</evidence>
<dbReference type="Pfam" id="PF00664">
    <property type="entry name" value="ABC_membrane"/>
    <property type="match status" value="1"/>
</dbReference>
<proteinExistence type="predicted"/>
<evidence type="ECO:0000256" key="4">
    <source>
        <dbReference type="ARBA" id="ARBA00022840"/>
    </source>
</evidence>
<evidence type="ECO:0000259" key="11">
    <source>
        <dbReference type="PROSITE" id="PS50929"/>
    </source>
</evidence>
<feature type="transmembrane region" description="Helical" evidence="8">
    <location>
        <begin position="64"/>
        <end position="86"/>
    </location>
</feature>
<protein>
    <recommendedName>
        <fullName evidence="14">ABC transporter-like protein</fullName>
    </recommendedName>
</protein>
<dbReference type="SMART" id="SM00382">
    <property type="entry name" value="AAA"/>
    <property type="match status" value="1"/>
</dbReference>
<name>A0A836GRR4_9TRYP</name>
<evidence type="ECO:0000313" key="13">
    <source>
        <dbReference type="Proteomes" id="UP000673552"/>
    </source>
</evidence>
<dbReference type="SUPFAM" id="SSF52540">
    <property type="entry name" value="P-loop containing nucleoside triphosphate hydrolases"/>
    <property type="match status" value="1"/>
</dbReference>
<dbReference type="PROSITE" id="PS50929">
    <property type="entry name" value="ABC_TM1F"/>
    <property type="match status" value="1"/>
</dbReference>
<dbReference type="PANTHER" id="PTHR24221">
    <property type="entry name" value="ATP-BINDING CASSETTE SUB-FAMILY B"/>
    <property type="match status" value="1"/>
</dbReference>
<dbReference type="Gene3D" id="3.40.50.300">
    <property type="entry name" value="P-loop containing nucleotide triphosphate hydrolases"/>
    <property type="match status" value="1"/>
</dbReference>
<dbReference type="RefSeq" id="XP_067176003.1">
    <property type="nucleotide sequence ID" value="XM_067319454.1"/>
</dbReference>
<dbReference type="InterPro" id="IPR027417">
    <property type="entry name" value="P-loop_NTPase"/>
</dbReference>
<dbReference type="AlphaFoldDB" id="A0A836GRR4"/>
<evidence type="ECO:0000256" key="9">
    <source>
        <dbReference type="SAM" id="SignalP"/>
    </source>
</evidence>
<evidence type="ECO:0000256" key="3">
    <source>
        <dbReference type="ARBA" id="ARBA00022741"/>
    </source>
</evidence>
<gene>
    <name evidence="12" type="ORF">LSCM1_01856</name>
</gene>
<evidence type="ECO:0000256" key="5">
    <source>
        <dbReference type="ARBA" id="ARBA00022989"/>
    </source>
</evidence>
<dbReference type="KEGG" id="lmat:92511966"/>
<feature type="chain" id="PRO_5033047969" description="ABC transporter-like protein" evidence="9">
    <location>
        <begin position="21"/>
        <end position="737"/>
    </location>
</feature>
<evidence type="ECO:0000256" key="8">
    <source>
        <dbReference type="SAM" id="Phobius"/>
    </source>
</evidence>
<dbReference type="GO" id="GO:0016020">
    <property type="term" value="C:membrane"/>
    <property type="evidence" value="ECO:0007669"/>
    <property type="project" value="UniProtKB-SubCell"/>
</dbReference>
<keyword evidence="4" id="KW-0067">ATP-binding</keyword>
<comment type="caution">
    <text evidence="12">The sequence shown here is derived from an EMBL/GenBank/DDBJ whole genome shotgun (WGS) entry which is preliminary data.</text>
</comment>
<sequence length="737" mass="78338">MVHLSTGICCTDAVLLAVSAANLPEFTSSAPAMSPTTAVPADECGGMRQLLRFAYRYMTSQQRAVLISGLCMACATTLSISIPALAEEIISYGTETITKNSGGFPQASENTSATPPTGSGGWMPVDATRVGEDQLSFLGLGALSERMMKPLLPVVFAVLGGGAVVGNNAEPLAWRSPYVEGILCRCLLMAAAVVCYHFTSLLAHLAAYYAGSGAQSALVRDSVKRILHTPHPERVAIVNSVKLAQLITTSGRALSDTMGELLTNVFSQVMYSVGFLAVMLFLSYRLTLTILVGVVAVQCLFFFQGVSLHRKGSRVTAEEASMQAYITNILQRCQTVLVFGCSDFVLGRMANRSAEVRRLTNDLSLSIHGYAAVSSGLTRLILVVALGLSNYYQQRGQLNLRHTILYFACFQSLVDTLVSLSSAVSQLRATLGRLKTLDAMLRWYSEPLAVAAGKDGTAAAKLAVVDVQESSTAAVALEHVSFSYPAVPVFFREVGNDAASLEEQLRTATGSQHNNGVSKVSFTAAVGGITALYGPSGSGKSTCLRLLCGLVRPHEGIVRTQRRAVLLEQQHAIFMGSVAENILLTDLSGFGRCTAGAGESKIAVPLSNGPHSPASAAAFAELQRRVTGAAVTSGCSGFLSNPFSTVIESVDHPQFSGGQLQRIALARVFARTDGYSLVLLDEPTTGLDQSAVEVLLRTIEELRDVHHKTVLISTHDRRVAEVADKVVHLLASVAEAR</sequence>
<feature type="transmembrane region" description="Helical" evidence="8">
    <location>
        <begin position="288"/>
        <end position="308"/>
    </location>
</feature>
<dbReference type="GO" id="GO:0140359">
    <property type="term" value="F:ABC-type transporter activity"/>
    <property type="evidence" value="ECO:0007669"/>
    <property type="project" value="InterPro"/>
</dbReference>
<keyword evidence="9" id="KW-0732">Signal</keyword>
<dbReference type="EMBL" id="JAFEUZ010000032">
    <property type="protein sequence ID" value="KAG5470610.1"/>
    <property type="molecule type" value="Genomic_DNA"/>
</dbReference>
<comment type="subcellular location">
    <subcellularLocation>
        <location evidence="1">Membrane</location>
        <topology evidence="1">Multi-pass membrane protein</topology>
    </subcellularLocation>
</comment>
<dbReference type="Gene3D" id="1.20.1560.10">
    <property type="entry name" value="ABC transporter type 1, transmembrane domain"/>
    <property type="match status" value="1"/>
</dbReference>
<dbReference type="Proteomes" id="UP000673552">
    <property type="component" value="Chromosome 32"/>
</dbReference>
<accession>A0A836GRR4</accession>
<keyword evidence="2 8" id="KW-0812">Transmembrane</keyword>
<keyword evidence="13" id="KW-1185">Reference proteome</keyword>
<dbReference type="OrthoDB" id="6500128at2759"/>
<evidence type="ECO:0000259" key="10">
    <source>
        <dbReference type="PROSITE" id="PS50893"/>
    </source>
</evidence>